<keyword evidence="3" id="KW-1185">Reference proteome</keyword>
<evidence type="ECO:0000313" key="3">
    <source>
        <dbReference type="Proteomes" id="UP000268313"/>
    </source>
</evidence>
<dbReference type="SUPFAM" id="SSF48695">
    <property type="entry name" value="Multiheme cytochromes"/>
    <property type="match status" value="1"/>
</dbReference>
<name>A0A3A8JT98_9BACT</name>
<dbReference type="AlphaFoldDB" id="A0A3A8JT98"/>
<dbReference type="EMBL" id="RAWE01000143">
    <property type="protein sequence ID" value="RKG98415.1"/>
    <property type="molecule type" value="Genomic_DNA"/>
</dbReference>
<feature type="domain" description="Cytochrome c-552/4" evidence="1">
    <location>
        <begin position="37"/>
        <end position="110"/>
    </location>
</feature>
<protein>
    <recommendedName>
        <fullName evidence="1">Cytochrome c-552/4 domain-containing protein</fullName>
    </recommendedName>
</protein>
<dbReference type="InterPro" id="IPR023155">
    <property type="entry name" value="Cyt_c-552/4"/>
</dbReference>
<evidence type="ECO:0000313" key="2">
    <source>
        <dbReference type="EMBL" id="RKG98415.1"/>
    </source>
</evidence>
<dbReference type="OrthoDB" id="9814800at2"/>
<dbReference type="RefSeq" id="WP_120605922.1">
    <property type="nucleotide sequence ID" value="NZ_RAWE01000143.1"/>
</dbReference>
<dbReference type="InterPro" id="IPR036280">
    <property type="entry name" value="Multihaem_cyt_sf"/>
</dbReference>
<organism evidence="2 3">
    <name type="scientific">Corallococcus carmarthensis</name>
    <dbReference type="NCBI Taxonomy" id="2316728"/>
    <lineage>
        <taxon>Bacteria</taxon>
        <taxon>Pseudomonadati</taxon>
        <taxon>Myxococcota</taxon>
        <taxon>Myxococcia</taxon>
        <taxon>Myxococcales</taxon>
        <taxon>Cystobacterineae</taxon>
        <taxon>Myxococcaceae</taxon>
        <taxon>Corallococcus</taxon>
    </lineage>
</organism>
<accession>A0A3A8JT98</accession>
<gene>
    <name evidence="2" type="ORF">D7X32_29635</name>
</gene>
<proteinExistence type="predicted"/>
<sequence>MRPLPLALLVLASAPLFTRGRAPVVTGGQGPTLSARECQPCHEREYQQWSGSRHAQAFSNTLFTASFAESNAPGCVNCHAPLAEQRAQHFQGEATKPALLPEGVNCAVCHLREGTLLTRRAPSEAALEAHPIRREPALGTPDFCGGCHEFPFPDLGRQASAPLMQETLTEWRASTAARNGQTCQSCHMPEGVHAFPGGHDLDFVRGALKLEWQRQGPSKVCAVVRSRSVGHAVPTGDLFRRLRLRLCEDAACERPVRQRLMSRRIIATAGGALKETDTRIPANAERTECFEWSKGTTAPAHWTLELLYAEPRIESQLPDAETRAVLLSGPL</sequence>
<dbReference type="Pfam" id="PF13435">
    <property type="entry name" value="Cytochrome_C554"/>
    <property type="match status" value="1"/>
</dbReference>
<comment type="caution">
    <text evidence="2">The sequence shown here is derived from an EMBL/GenBank/DDBJ whole genome shotgun (WGS) entry which is preliminary data.</text>
</comment>
<reference evidence="3" key="1">
    <citation type="submission" date="2018-09" db="EMBL/GenBank/DDBJ databases">
        <authorList>
            <person name="Livingstone P.G."/>
            <person name="Whitworth D.E."/>
        </authorList>
    </citation>
    <scope>NUCLEOTIDE SEQUENCE [LARGE SCALE GENOMIC DNA]</scope>
    <source>
        <strain evidence="3">CA043D</strain>
    </source>
</reference>
<dbReference type="Gene3D" id="1.10.1130.10">
    <property type="entry name" value="Flavocytochrome C3, Chain A"/>
    <property type="match status" value="1"/>
</dbReference>
<dbReference type="Proteomes" id="UP000268313">
    <property type="component" value="Unassembled WGS sequence"/>
</dbReference>
<evidence type="ECO:0000259" key="1">
    <source>
        <dbReference type="Pfam" id="PF13435"/>
    </source>
</evidence>